<gene>
    <name evidence="1" type="ORF">GWR21_13440</name>
</gene>
<accession>A0A6B9ZDW9</accession>
<keyword evidence="2" id="KW-1185">Reference proteome</keyword>
<proteinExistence type="predicted"/>
<protein>
    <submittedName>
        <fullName evidence="1">Uncharacterized protein</fullName>
    </submittedName>
</protein>
<dbReference type="KEGG" id="chih:GWR21_13440"/>
<name>A0A6B9ZDW9_9BACT</name>
<evidence type="ECO:0000313" key="1">
    <source>
        <dbReference type="EMBL" id="QHS60558.1"/>
    </source>
</evidence>
<evidence type="ECO:0000313" key="2">
    <source>
        <dbReference type="Proteomes" id="UP000476411"/>
    </source>
</evidence>
<dbReference type="Proteomes" id="UP000476411">
    <property type="component" value="Chromosome"/>
</dbReference>
<dbReference type="RefSeq" id="WP_162332248.1">
    <property type="nucleotide sequence ID" value="NZ_CP048113.1"/>
</dbReference>
<reference evidence="1 2" key="1">
    <citation type="submission" date="2020-01" db="EMBL/GenBank/DDBJ databases">
        <title>Complete genome sequence of Chitinophaga sp. H33E-04 isolated from quinoa roots.</title>
        <authorList>
            <person name="Weon H.-Y."/>
            <person name="Lee S.A."/>
        </authorList>
    </citation>
    <scope>NUCLEOTIDE SEQUENCE [LARGE SCALE GENOMIC DNA]</scope>
    <source>
        <strain evidence="1 2">H33E-04</strain>
    </source>
</reference>
<dbReference type="EMBL" id="CP048113">
    <property type="protein sequence ID" value="QHS60558.1"/>
    <property type="molecule type" value="Genomic_DNA"/>
</dbReference>
<organism evidence="1 2">
    <name type="scientific">Chitinophaga agri</name>
    <dbReference type="NCBI Taxonomy" id="2703787"/>
    <lineage>
        <taxon>Bacteria</taxon>
        <taxon>Pseudomonadati</taxon>
        <taxon>Bacteroidota</taxon>
        <taxon>Chitinophagia</taxon>
        <taxon>Chitinophagales</taxon>
        <taxon>Chitinophagaceae</taxon>
        <taxon>Chitinophaga</taxon>
    </lineage>
</organism>
<dbReference type="AlphaFoldDB" id="A0A6B9ZDW9"/>
<sequence length="167" mass="18955">MKALPPQHSFRFHNLGIGEIQLGKKPEKVPGMLPFPTYGSKDFFRIHPNEAHYHAFAGNAKGMIERDDTGIDLRHLITSMNESGFINRIFLYPQGQIAQLACRLSQLYGEPFAYKLPAGVRNVWITNSETEITLFTPEGNAIRDTVITFRFFHDLVALKEYIIEGST</sequence>